<evidence type="ECO:0000313" key="9">
    <source>
        <dbReference type="Proteomes" id="UP000283589"/>
    </source>
</evidence>
<dbReference type="RefSeq" id="WP_027200207.1">
    <property type="nucleotide sequence ID" value="NZ_CABJDM010000004.1"/>
</dbReference>
<protein>
    <submittedName>
        <fullName evidence="7">Ketoacyl-ACP synthase III</fullName>
    </submittedName>
</protein>
<evidence type="ECO:0000256" key="2">
    <source>
        <dbReference type="ARBA" id="ARBA00023315"/>
    </source>
</evidence>
<dbReference type="EMBL" id="CP069450">
    <property type="protein sequence ID" value="QRO48582.1"/>
    <property type="molecule type" value="Genomic_DNA"/>
</dbReference>
<dbReference type="InterPro" id="IPR013751">
    <property type="entry name" value="ACP_syn_III_N"/>
</dbReference>
<evidence type="ECO:0000313" key="12">
    <source>
        <dbReference type="Proteomes" id="UP000654720"/>
    </source>
</evidence>
<evidence type="ECO:0000313" key="10">
    <source>
        <dbReference type="Proteomes" id="UP000286038"/>
    </source>
</evidence>
<evidence type="ECO:0000313" key="6">
    <source>
        <dbReference type="EMBL" id="RGV34769.1"/>
    </source>
</evidence>
<dbReference type="Pfam" id="PF08545">
    <property type="entry name" value="ACP_syn_III"/>
    <property type="match status" value="1"/>
</dbReference>
<evidence type="ECO:0000256" key="1">
    <source>
        <dbReference type="ARBA" id="ARBA00022679"/>
    </source>
</evidence>
<dbReference type="Proteomes" id="UP000283589">
    <property type="component" value="Unassembled WGS sequence"/>
</dbReference>
<dbReference type="EMBL" id="QRPV01000004">
    <property type="protein sequence ID" value="RHM45350.1"/>
    <property type="molecule type" value="Genomic_DNA"/>
</dbReference>
<dbReference type="EMBL" id="QRZA01000006">
    <property type="protein sequence ID" value="RGV34769.1"/>
    <property type="molecule type" value="Genomic_DNA"/>
</dbReference>
<accession>A0A413IM12</accession>
<dbReference type="GO" id="GO:0044550">
    <property type="term" value="P:secondary metabolite biosynthetic process"/>
    <property type="evidence" value="ECO:0007669"/>
    <property type="project" value="TreeGrafter"/>
</dbReference>
<dbReference type="Gene3D" id="3.40.47.10">
    <property type="match status" value="2"/>
</dbReference>
<keyword evidence="1" id="KW-0808">Transferase</keyword>
<evidence type="ECO:0000313" key="7">
    <source>
        <dbReference type="EMBL" id="RGY16258.1"/>
    </source>
</evidence>
<feature type="domain" description="Beta-ketoacyl-[acyl-carrier-protein] synthase III C-terminal" evidence="3">
    <location>
        <begin position="232"/>
        <end position="315"/>
    </location>
</feature>
<dbReference type="Pfam" id="PF08541">
    <property type="entry name" value="ACP_syn_III_C"/>
    <property type="match status" value="1"/>
</dbReference>
<proteinExistence type="predicted"/>
<evidence type="ECO:0000313" key="5">
    <source>
        <dbReference type="EMBL" id="QRO48582.1"/>
    </source>
</evidence>
<dbReference type="EMBL" id="QSCR01000020">
    <property type="protein sequence ID" value="RGY16258.1"/>
    <property type="molecule type" value="Genomic_DNA"/>
</dbReference>
<dbReference type="AlphaFoldDB" id="A0A413IM12"/>
<reference evidence="9 10" key="1">
    <citation type="submission" date="2018-08" db="EMBL/GenBank/DDBJ databases">
        <title>A genome reference for cultivated species of the human gut microbiota.</title>
        <authorList>
            <person name="Zou Y."/>
            <person name="Xue W."/>
            <person name="Luo G."/>
        </authorList>
    </citation>
    <scope>NUCLEOTIDE SEQUENCE [LARGE SCALE GENOMIC DNA]</scope>
    <source>
        <strain evidence="6 9">AF14-49</strain>
        <strain evidence="8 10">AF34-33</strain>
        <strain evidence="7 11">OF02-7</strain>
    </source>
</reference>
<dbReference type="GO" id="GO:0006633">
    <property type="term" value="P:fatty acid biosynthetic process"/>
    <property type="evidence" value="ECO:0007669"/>
    <property type="project" value="InterPro"/>
</dbReference>
<dbReference type="SUPFAM" id="SSF53901">
    <property type="entry name" value="Thiolase-like"/>
    <property type="match status" value="1"/>
</dbReference>
<dbReference type="Proteomes" id="UP000286063">
    <property type="component" value="Unassembled WGS sequence"/>
</dbReference>
<keyword evidence="12" id="KW-1185">Reference proteome</keyword>
<dbReference type="STRING" id="1121130.GCA_000519105_01164"/>
<evidence type="ECO:0000313" key="8">
    <source>
        <dbReference type="EMBL" id="RHM45350.1"/>
    </source>
</evidence>
<gene>
    <name evidence="6" type="ORF">DWW18_06620</name>
    <name evidence="8" type="ORF">DWZ68_05335</name>
    <name evidence="7" type="ORF">DXA50_11560</name>
    <name evidence="5" type="ORF">I6J59_11505</name>
</gene>
<name>A0A413IM12_9BACT</name>
<dbReference type="InterPro" id="IPR013747">
    <property type="entry name" value="ACP_syn_III_C"/>
</dbReference>
<dbReference type="PANTHER" id="PTHR34069:SF2">
    <property type="entry name" value="BETA-KETOACYL-[ACYL-CARRIER-PROTEIN] SYNTHASE III"/>
    <property type="match status" value="1"/>
</dbReference>
<dbReference type="GeneID" id="93098826"/>
<keyword evidence="2" id="KW-0012">Acyltransferase</keyword>
<sequence>MELYINAFAHYLPDNRVPNSYFKDVNGLDDEWIRTRTGISTRSKAGENENTNTMALEAVKRLHEKLPFPIEEVDLIVAATYSPHDTVATAAHMIQRHFKARAARCLTVSAACSSFINAMEIVEGYFAMNKATKAIVVASEHNTEYSNETCPQSGHLWGDGSVAIAISTIPEGEKAARILNIFTRGLGHIGKADTAVYLRPHHGGIGMPEGRDVFINACHYMIEGLNAVTNSQGIKLTDLKFIASHQANKRIMATVARQIDFPEDHMLSNIEEVGNTGCPSCAIALSQNLDRVDHGDLVALSVFGGGYSCGAVLLQFL</sequence>
<reference evidence="5 12" key="2">
    <citation type="submission" date="2021-02" db="EMBL/GenBank/DDBJ databases">
        <title>FDA dAtabase for Regulatory Grade micrObial Sequences (FDA-ARGOS): Supporting development and validation of Infectious Disease Dx tests.</title>
        <authorList>
            <person name="Carlson P."/>
            <person name="Fischbach M."/>
            <person name="Hastie J."/>
            <person name="Bilen M."/>
            <person name="Cheng A."/>
            <person name="Tallon L."/>
            <person name="Sadzewicz L."/>
            <person name="Zhao X."/>
            <person name="Boylan J."/>
            <person name="Ott S."/>
            <person name="Bowen H."/>
            <person name="Vavikolanu K."/>
            <person name="Mehta A."/>
            <person name="Aluvathingal J."/>
            <person name="Nadendla S."/>
            <person name="Yan Y."/>
            <person name="Sichtig H."/>
        </authorList>
    </citation>
    <scope>NUCLEOTIDE SEQUENCE [LARGE SCALE GENOMIC DNA]</scope>
    <source>
        <strain evidence="5 12">FDAARGOS_1229</strain>
    </source>
</reference>
<dbReference type="InterPro" id="IPR016039">
    <property type="entry name" value="Thiolase-like"/>
</dbReference>
<dbReference type="PANTHER" id="PTHR34069">
    <property type="entry name" value="3-OXOACYL-[ACYL-CARRIER-PROTEIN] SYNTHASE 3"/>
    <property type="match status" value="1"/>
</dbReference>
<feature type="domain" description="Beta-ketoacyl-[acyl-carrier-protein] synthase III N-terminal" evidence="4">
    <location>
        <begin position="108"/>
        <end position="180"/>
    </location>
</feature>
<dbReference type="Proteomes" id="UP000286038">
    <property type="component" value="Unassembled WGS sequence"/>
</dbReference>
<dbReference type="Proteomes" id="UP000654720">
    <property type="component" value="Chromosome"/>
</dbReference>
<dbReference type="OrthoDB" id="9815506at2"/>
<evidence type="ECO:0000259" key="4">
    <source>
        <dbReference type="Pfam" id="PF08545"/>
    </source>
</evidence>
<evidence type="ECO:0000259" key="3">
    <source>
        <dbReference type="Pfam" id="PF08541"/>
    </source>
</evidence>
<dbReference type="GO" id="GO:0004315">
    <property type="term" value="F:3-oxoacyl-[acyl-carrier-protein] synthase activity"/>
    <property type="evidence" value="ECO:0007669"/>
    <property type="project" value="InterPro"/>
</dbReference>
<evidence type="ECO:0000313" key="11">
    <source>
        <dbReference type="Proteomes" id="UP000286063"/>
    </source>
</evidence>
<organism evidence="7 11">
    <name type="scientific">Butyricimonas virosa</name>
    <dbReference type="NCBI Taxonomy" id="544645"/>
    <lineage>
        <taxon>Bacteria</taxon>
        <taxon>Pseudomonadati</taxon>
        <taxon>Bacteroidota</taxon>
        <taxon>Bacteroidia</taxon>
        <taxon>Bacteroidales</taxon>
        <taxon>Odoribacteraceae</taxon>
        <taxon>Butyricimonas</taxon>
    </lineage>
</organism>